<reference evidence="3" key="1">
    <citation type="submission" date="2019-11" db="EMBL/GenBank/DDBJ databases">
        <title>The complete genome sequence of Saccharopolyspora sp. E2A.</title>
        <authorList>
            <person name="Zhang G."/>
        </authorList>
    </citation>
    <scope>NUCLEOTIDE SEQUENCE [LARGE SCALE GENOMIC DNA]</scope>
    <source>
        <strain evidence="3">E2A</strain>
    </source>
</reference>
<evidence type="ECO:0000313" key="3">
    <source>
        <dbReference type="Proteomes" id="UP000371041"/>
    </source>
</evidence>
<evidence type="ECO:0000313" key="2">
    <source>
        <dbReference type="EMBL" id="QGK69950.1"/>
    </source>
</evidence>
<feature type="transmembrane region" description="Helical" evidence="1">
    <location>
        <begin position="58"/>
        <end position="79"/>
    </location>
</feature>
<name>A0A5Q3Q805_9PSEU</name>
<feature type="transmembrane region" description="Helical" evidence="1">
    <location>
        <begin position="6"/>
        <end position="23"/>
    </location>
</feature>
<sequence>MLMPTLSVSLIGLVVAALIMMTTPGAPGQTMLGGVLGAWLGFALGALAGSIVDVATGSGVFLAMAGHAAALVGAAVFAARGHHSVAFSRPIQS</sequence>
<keyword evidence="3" id="KW-1185">Reference proteome</keyword>
<keyword evidence="1" id="KW-1133">Transmembrane helix</keyword>
<evidence type="ECO:0008006" key="4">
    <source>
        <dbReference type="Google" id="ProtNLM"/>
    </source>
</evidence>
<gene>
    <name evidence="2" type="ORF">GIY23_10830</name>
</gene>
<keyword evidence="1" id="KW-0472">Membrane</keyword>
<dbReference type="Proteomes" id="UP000371041">
    <property type="component" value="Chromosome"/>
</dbReference>
<feature type="transmembrane region" description="Helical" evidence="1">
    <location>
        <begin position="30"/>
        <end position="52"/>
    </location>
</feature>
<dbReference type="RefSeq" id="WP_154076543.1">
    <property type="nucleotide sequence ID" value="NZ_CP045929.1"/>
</dbReference>
<accession>A0A5Q3Q805</accession>
<keyword evidence="1" id="KW-0812">Transmembrane</keyword>
<proteinExistence type="predicted"/>
<dbReference type="EMBL" id="CP045929">
    <property type="protein sequence ID" value="QGK69950.1"/>
    <property type="molecule type" value="Genomic_DNA"/>
</dbReference>
<organism evidence="2 3">
    <name type="scientific">Allosaccharopolyspora coralli</name>
    <dbReference type="NCBI Taxonomy" id="2665642"/>
    <lineage>
        <taxon>Bacteria</taxon>
        <taxon>Bacillati</taxon>
        <taxon>Actinomycetota</taxon>
        <taxon>Actinomycetes</taxon>
        <taxon>Pseudonocardiales</taxon>
        <taxon>Pseudonocardiaceae</taxon>
        <taxon>Allosaccharopolyspora</taxon>
    </lineage>
</organism>
<dbReference type="KEGG" id="sace:GIY23_10830"/>
<dbReference type="AlphaFoldDB" id="A0A5Q3Q805"/>
<protein>
    <recommendedName>
        <fullName evidence="4">GlsB/YeaQ/YmgE family stress response membrane protein</fullName>
    </recommendedName>
</protein>
<evidence type="ECO:0000256" key="1">
    <source>
        <dbReference type="SAM" id="Phobius"/>
    </source>
</evidence>